<dbReference type="Gene3D" id="3.30.160.60">
    <property type="entry name" value="Classic Zinc Finger"/>
    <property type="match status" value="1"/>
</dbReference>
<evidence type="ECO:0000313" key="5">
    <source>
        <dbReference type="Proteomes" id="UP000822476"/>
    </source>
</evidence>
<dbReference type="PROSITE" id="PS00028">
    <property type="entry name" value="ZINC_FINGER_C2H2_1"/>
    <property type="match status" value="1"/>
</dbReference>
<feature type="region of interest" description="Disordered" evidence="2">
    <location>
        <begin position="45"/>
        <end position="105"/>
    </location>
</feature>
<evidence type="ECO:0000259" key="3">
    <source>
        <dbReference type="PROSITE" id="PS50157"/>
    </source>
</evidence>
<organism evidence="4 5">
    <name type="scientific">Paragonimus skrjabini miyazakii</name>
    <dbReference type="NCBI Taxonomy" id="59628"/>
    <lineage>
        <taxon>Eukaryota</taxon>
        <taxon>Metazoa</taxon>
        <taxon>Spiralia</taxon>
        <taxon>Lophotrochozoa</taxon>
        <taxon>Platyhelminthes</taxon>
        <taxon>Trematoda</taxon>
        <taxon>Digenea</taxon>
        <taxon>Plagiorchiida</taxon>
        <taxon>Troglotremata</taxon>
        <taxon>Troglotrematidae</taxon>
        <taxon>Paragonimus</taxon>
    </lineage>
</organism>
<feature type="compositionally biased region" description="Low complexity" evidence="2">
    <location>
        <begin position="57"/>
        <end position="69"/>
    </location>
</feature>
<protein>
    <recommendedName>
        <fullName evidence="3">C2H2-type domain-containing protein</fullName>
    </recommendedName>
</protein>
<evidence type="ECO:0000256" key="2">
    <source>
        <dbReference type="SAM" id="MobiDB-lite"/>
    </source>
</evidence>
<dbReference type="InterPro" id="IPR036236">
    <property type="entry name" value="Znf_C2H2_sf"/>
</dbReference>
<gene>
    <name evidence="4" type="ORF">EG68_05228</name>
</gene>
<dbReference type="PROSITE" id="PS50157">
    <property type="entry name" value="ZINC_FINGER_C2H2_2"/>
    <property type="match status" value="1"/>
</dbReference>
<keyword evidence="1" id="KW-0863">Zinc-finger</keyword>
<keyword evidence="5" id="KW-1185">Reference proteome</keyword>
<name>A0A8S9YRJ4_9TREM</name>
<dbReference type="SUPFAM" id="SSF57667">
    <property type="entry name" value="beta-beta-alpha zinc fingers"/>
    <property type="match status" value="1"/>
</dbReference>
<dbReference type="GO" id="GO:0008270">
    <property type="term" value="F:zinc ion binding"/>
    <property type="evidence" value="ECO:0007669"/>
    <property type="project" value="UniProtKB-KW"/>
</dbReference>
<evidence type="ECO:0000313" key="4">
    <source>
        <dbReference type="EMBL" id="KAF7257605.1"/>
    </source>
</evidence>
<keyword evidence="1" id="KW-0862">Zinc</keyword>
<keyword evidence="1" id="KW-0479">Metal-binding</keyword>
<dbReference type="Proteomes" id="UP000822476">
    <property type="component" value="Unassembled WGS sequence"/>
</dbReference>
<dbReference type="InterPro" id="IPR013087">
    <property type="entry name" value="Znf_C2H2_type"/>
</dbReference>
<accession>A0A8S9YRJ4</accession>
<dbReference type="EMBL" id="JTDE01002272">
    <property type="protein sequence ID" value="KAF7257605.1"/>
    <property type="molecule type" value="Genomic_DNA"/>
</dbReference>
<dbReference type="OrthoDB" id="3437960at2759"/>
<dbReference type="AlphaFoldDB" id="A0A8S9YRJ4"/>
<feature type="domain" description="C2H2-type" evidence="3">
    <location>
        <begin position="201"/>
        <end position="228"/>
    </location>
</feature>
<proteinExistence type="predicted"/>
<evidence type="ECO:0000256" key="1">
    <source>
        <dbReference type="PROSITE-ProRule" id="PRU00042"/>
    </source>
</evidence>
<reference evidence="4" key="1">
    <citation type="submission" date="2019-07" db="EMBL/GenBank/DDBJ databases">
        <title>Annotation for the trematode Paragonimus miyazaki's.</title>
        <authorList>
            <person name="Choi Y.-J."/>
        </authorList>
    </citation>
    <scope>NUCLEOTIDE SEQUENCE</scope>
    <source>
        <strain evidence="4">Japan</strain>
    </source>
</reference>
<comment type="caution">
    <text evidence="4">The sequence shown here is derived from an EMBL/GenBank/DDBJ whole genome shotgun (WGS) entry which is preliminary data.</text>
</comment>
<sequence>MDPEKTPDRHGPQSQHLEKLHHLVSGSTPKCYNEIASKFAKIPDSLKDSGIGSTYLTVSSGSTSTNTSPESEKDALNQQNDKSAKPLSLSELDATSTPGTLPKRTGLCQAVGTEEHTIRATNGFTSPRLNHHVKLNLTDAIQQGKITPMASRTRRAFVRQKVDESHLDERDVVGTTEMDLITGETEGKFRKSGRRRQRRMHTCEHCEKQFDRPSLLKRHTLTHTGKLRIS</sequence>